<accession>A0ABD1EPF3</accession>
<dbReference type="Proteomes" id="UP001566132">
    <property type="component" value="Unassembled WGS sequence"/>
</dbReference>
<evidence type="ECO:0008006" key="3">
    <source>
        <dbReference type="Google" id="ProtNLM"/>
    </source>
</evidence>
<sequence>MKGYQKGNKSLTSLCYADDEVLISKLRANLQKLFRKLATIILEYIKTVELNCAPCRSEKIKSLVVSKEFIMCQLVGNDEIINQVFEVEYLGVIISSNRKINYLETESNVKICKTVIRSVMIYVTETYTDTNRTKQLLRISEMIL</sequence>
<reference evidence="1 2" key="1">
    <citation type="submission" date="2024-05" db="EMBL/GenBank/DDBJ databases">
        <title>Genetic variation in Jamaican populations of the coffee berry borer (Hypothenemus hampei).</title>
        <authorList>
            <person name="Errbii M."/>
            <person name="Myrie A."/>
        </authorList>
    </citation>
    <scope>NUCLEOTIDE SEQUENCE [LARGE SCALE GENOMIC DNA]</scope>
    <source>
        <strain evidence="1">JA-Hopewell-2020-01-JO</strain>
        <tissue evidence="1">Whole body</tissue>
    </source>
</reference>
<gene>
    <name evidence="1" type="ORF">ABEB36_009064</name>
</gene>
<evidence type="ECO:0000313" key="1">
    <source>
        <dbReference type="EMBL" id="KAL1498231.1"/>
    </source>
</evidence>
<dbReference type="AlphaFoldDB" id="A0ABD1EPF3"/>
<comment type="caution">
    <text evidence="1">The sequence shown here is derived from an EMBL/GenBank/DDBJ whole genome shotgun (WGS) entry which is preliminary data.</text>
</comment>
<proteinExistence type="predicted"/>
<dbReference type="EMBL" id="JBDJPC010000006">
    <property type="protein sequence ID" value="KAL1498231.1"/>
    <property type="molecule type" value="Genomic_DNA"/>
</dbReference>
<keyword evidence="2" id="KW-1185">Reference proteome</keyword>
<evidence type="ECO:0000313" key="2">
    <source>
        <dbReference type="Proteomes" id="UP001566132"/>
    </source>
</evidence>
<name>A0ABD1EPF3_HYPHA</name>
<organism evidence="1 2">
    <name type="scientific">Hypothenemus hampei</name>
    <name type="common">Coffee berry borer</name>
    <dbReference type="NCBI Taxonomy" id="57062"/>
    <lineage>
        <taxon>Eukaryota</taxon>
        <taxon>Metazoa</taxon>
        <taxon>Ecdysozoa</taxon>
        <taxon>Arthropoda</taxon>
        <taxon>Hexapoda</taxon>
        <taxon>Insecta</taxon>
        <taxon>Pterygota</taxon>
        <taxon>Neoptera</taxon>
        <taxon>Endopterygota</taxon>
        <taxon>Coleoptera</taxon>
        <taxon>Polyphaga</taxon>
        <taxon>Cucujiformia</taxon>
        <taxon>Curculionidae</taxon>
        <taxon>Scolytinae</taxon>
        <taxon>Hypothenemus</taxon>
    </lineage>
</organism>
<protein>
    <recommendedName>
        <fullName evidence="3">Reverse transcriptase</fullName>
    </recommendedName>
</protein>